<gene>
    <name evidence="4" type="ORF">L833_4724</name>
</gene>
<comment type="caution">
    <text evidence="4">The sequence shown here is derived from an EMBL/GenBank/DDBJ whole genome shotgun (WGS) entry which is preliminary data.</text>
</comment>
<feature type="compositionally biased region" description="Basic and acidic residues" evidence="2">
    <location>
        <begin position="9"/>
        <end position="32"/>
    </location>
</feature>
<feature type="region of interest" description="Disordered" evidence="2">
    <location>
        <begin position="1"/>
        <end position="32"/>
    </location>
</feature>
<evidence type="ECO:0000259" key="3">
    <source>
        <dbReference type="Pfam" id="PF05065"/>
    </source>
</evidence>
<feature type="domain" description="Phage capsid-like C-terminal" evidence="3">
    <location>
        <begin position="197"/>
        <end position="474"/>
    </location>
</feature>
<dbReference type="InterPro" id="IPR024455">
    <property type="entry name" value="Phage_capsid"/>
</dbReference>
<dbReference type="EMBL" id="AYTF01000002">
    <property type="protein sequence ID" value="ESV62319.1"/>
    <property type="molecule type" value="Genomic_DNA"/>
</dbReference>
<dbReference type="Proteomes" id="UP000018502">
    <property type="component" value="Unassembled WGS sequence"/>
</dbReference>
<dbReference type="SUPFAM" id="SSF56563">
    <property type="entry name" value="Major capsid protein gp5"/>
    <property type="match status" value="1"/>
</dbReference>
<accession>A0A829M277</accession>
<protein>
    <submittedName>
        <fullName evidence="4">Phage major capsid protein, HK97 family</fullName>
    </submittedName>
</protein>
<dbReference type="Gene3D" id="3.30.2400.10">
    <property type="entry name" value="Major capsid protein gp5"/>
    <property type="match status" value="1"/>
</dbReference>
<dbReference type="AlphaFoldDB" id="A0A829M277"/>
<comment type="subcellular location">
    <subcellularLocation>
        <location evidence="1">Virion</location>
    </subcellularLocation>
</comment>
<evidence type="ECO:0000256" key="1">
    <source>
        <dbReference type="ARBA" id="ARBA00004328"/>
    </source>
</evidence>
<reference evidence="4 5" key="1">
    <citation type="journal article" date="2014" name="Emerg. Infect. Dis.">
        <title>High-level Relatedness among Mycobacterium abscessus subsp. massiliense Strains from Widely Separated Outbreaks.</title>
        <authorList>
            <person name="Tettelin H."/>
            <person name="Davidson R.M."/>
            <person name="Agrawal S."/>
            <person name="Aitken M.L."/>
            <person name="Shallom S."/>
            <person name="Hasan N.A."/>
            <person name="Strong M."/>
            <person name="Nogueira de Moura V.C."/>
            <person name="De Groote M.A."/>
            <person name="Duarte R.S."/>
            <person name="Hine E."/>
            <person name="Parankush S."/>
            <person name="Su Q."/>
            <person name="Daugherty S.C."/>
            <person name="Fraser C.M."/>
            <person name="Brown-Elliott B.A."/>
            <person name="Wallace R.J.Jr."/>
            <person name="Holland S.M."/>
            <person name="Sampaio E.P."/>
            <person name="Olivier K.N."/>
            <person name="Jackson M."/>
            <person name="Zelazny A.M."/>
        </authorList>
    </citation>
    <scope>NUCLEOTIDE SEQUENCE [LARGE SCALE GENOMIC DNA]</scope>
    <source>
        <strain evidence="4 5">MAB_091912_2446</strain>
    </source>
</reference>
<proteinExistence type="predicted"/>
<dbReference type="Pfam" id="PF05065">
    <property type="entry name" value="Phage_capsid"/>
    <property type="match status" value="1"/>
</dbReference>
<sequence>MELDIKQAVNREKDIQDELERLKAKKDKTPEDRARVPALVEEFRQVHEHRLNLEHDAALDEVRSATVVSTTNEVTEDRAQVVDAPARGVTFSNGKYKNPWDTSEMRFGGGTRGELRSRACDAIERMPFASDKVREASAKLVERDDTGRMANMVLGTTSPEYTSVFTKLVRSKGQLAGLTQPEVAAYERAMSLTDTAGGFMVPFQLDPSVILTANGSVNQVRQIARVVTATGDVWNGVSSAGVTGSWDAEAAQVSDDAPTLAQPSIPVVKAQVFVPVSHEVLADATGLANEIANMIAFEKDRLESVAFVTGSGSGEPTGIITALTGGSSVVASATTDTFAVGDVYALDSALPARFAANGSWLAHRAIYNLMRRFDTNGGAALWGYLNEARKSELLGRPDYISEAMDNSITALADNLVLVFGDFQNYVIADRIGTTISYIPHLFGANGRPTGQSGWHAYFRVGADSVNDGAFRVLNVT</sequence>
<evidence type="ECO:0000313" key="4">
    <source>
        <dbReference type="EMBL" id="ESV62319.1"/>
    </source>
</evidence>
<dbReference type="NCBIfam" id="TIGR01554">
    <property type="entry name" value="major_cap_HK97"/>
    <property type="match status" value="1"/>
</dbReference>
<name>A0A829M277_9MYCO</name>
<evidence type="ECO:0000256" key="2">
    <source>
        <dbReference type="SAM" id="MobiDB-lite"/>
    </source>
</evidence>
<organism evidence="4 5">
    <name type="scientific">Mycobacteroides abscessus MAB_091912_2446</name>
    <dbReference type="NCBI Taxonomy" id="1335414"/>
    <lineage>
        <taxon>Bacteria</taxon>
        <taxon>Bacillati</taxon>
        <taxon>Actinomycetota</taxon>
        <taxon>Actinomycetes</taxon>
        <taxon>Mycobacteriales</taxon>
        <taxon>Mycobacteriaceae</taxon>
        <taxon>Mycobacteroides</taxon>
        <taxon>Mycobacteroides abscessus</taxon>
    </lineage>
</organism>
<dbReference type="InterPro" id="IPR054612">
    <property type="entry name" value="Phage_capsid-like_C"/>
</dbReference>
<evidence type="ECO:0000313" key="5">
    <source>
        <dbReference type="Proteomes" id="UP000018502"/>
    </source>
</evidence>